<name>A0A2V3TT38_9HYPH</name>
<dbReference type="Proteomes" id="UP000248021">
    <property type="component" value="Unassembled WGS sequence"/>
</dbReference>
<evidence type="ECO:0000313" key="1">
    <source>
        <dbReference type="EMBL" id="PXW51594.1"/>
    </source>
</evidence>
<dbReference type="EMBL" id="QJJK01000019">
    <property type="protein sequence ID" value="PXW51594.1"/>
    <property type="molecule type" value="Genomic_DNA"/>
</dbReference>
<reference evidence="1 2" key="1">
    <citation type="submission" date="2018-05" db="EMBL/GenBank/DDBJ databases">
        <title>Genomic Encyclopedia of Type Strains, Phase IV (KMG-IV): sequencing the most valuable type-strain genomes for metagenomic binning, comparative biology and taxonomic classification.</title>
        <authorList>
            <person name="Goeker M."/>
        </authorList>
    </citation>
    <scope>NUCLEOTIDE SEQUENCE [LARGE SCALE GENOMIC DNA]</scope>
    <source>
        <strain evidence="1 2">DSM 6462</strain>
    </source>
</reference>
<accession>A0A2V3TT38</accession>
<keyword evidence="2" id="KW-1185">Reference proteome</keyword>
<comment type="caution">
    <text evidence="1">The sequence shown here is derived from an EMBL/GenBank/DDBJ whole genome shotgun (WGS) entry which is preliminary data.</text>
</comment>
<dbReference type="AlphaFoldDB" id="A0A2V3TT38"/>
<sequence>MTESPEDARIRLAAVAHIKRLAAGGVVTSEDLRAGFFSDGERVPLINPQRGIFKPSRMQHLLSVRTVYPRTGARVWYDDQRVVHEQIEQGEELVDYAFMGQ</sequence>
<protein>
    <submittedName>
        <fullName evidence="1">Uncharacterized protein</fullName>
    </submittedName>
</protein>
<organism evidence="1 2">
    <name type="scientific">Chelatococcus asaccharovorans</name>
    <dbReference type="NCBI Taxonomy" id="28210"/>
    <lineage>
        <taxon>Bacteria</taxon>
        <taxon>Pseudomonadati</taxon>
        <taxon>Pseudomonadota</taxon>
        <taxon>Alphaproteobacteria</taxon>
        <taxon>Hyphomicrobiales</taxon>
        <taxon>Chelatococcaceae</taxon>
        <taxon>Chelatococcus</taxon>
    </lineage>
</organism>
<dbReference type="RefSeq" id="WP_245450249.1">
    <property type="nucleotide sequence ID" value="NZ_JAHBRY010000005.1"/>
</dbReference>
<proteinExistence type="predicted"/>
<gene>
    <name evidence="1" type="ORF">C7450_11931</name>
</gene>
<evidence type="ECO:0000313" key="2">
    <source>
        <dbReference type="Proteomes" id="UP000248021"/>
    </source>
</evidence>